<organism evidence="3 4">
    <name type="scientific">Lelliottia amnigena</name>
    <name type="common">Enterobacter amnigenus</name>
    <dbReference type="NCBI Taxonomy" id="61646"/>
    <lineage>
        <taxon>Bacteria</taxon>
        <taxon>Pseudomonadati</taxon>
        <taxon>Pseudomonadota</taxon>
        <taxon>Gammaproteobacteria</taxon>
        <taxon>Enterobacterales</taxon>
        <taxon>Enterobacteriaceae</taxon>
        <taxon>Lelliottia</taxon>
    </lineage>
</organism>
<dbReference type="InterPro" id="IPR050336">
    <property type="entry name" value="Chromosome_partition/occlusion"/>
</dbReference>
<dbReference type="Proteomes" id="UP001335910">
    <property type="component" value="Unassembled WGS sequence"/>
</dbReference>
<dbReference type="EMBL" id="JAZKLI010000001">
    <property type="protein sequence ID" value="MEE9684174.1"/>
    <property type="molecule type" value="Genomic_DNA"/>
</dbReference>
<dbReference type="PANTHER" id="PTHR33375:SF1">
    <property type="entry name" value="CHROMOSOME-PARTITIONING PROTEIN PARB-RELATED"/>
    <property type="match status" value="1"/>
</dbReference>
<dbReference type="Pfam" id="PF07506">
    <property type="entry name" value="RepB"/>
    <property type="match status" value="1"/>
</dbReference>
<protein>
    <submittedName>
        <fullName evidence="3">ParB/RepB/Spo0J family partition protein</fullName>
    </submittedName>
</protein>
<gene>
    <name evidence="3" type="ORF">V4839_11920</name>
</gene>
<dbReference type="SUPFAM" id="SSF109709">
    <property type="entry name" value="KorB DNA-binding domain-like"/>
    <property type="match status" value="1"/>
</dbReference>
<dbReference type="InterPro" id="IPR036086">
    <property type="entry name" value="ParB/Sulfiredoxin_sf"/>
</dbReference>
<dbReference type="Gene3D" id="1.10.10.2830">
    <property type="match status" value="1"/>
</dbReference>
<dbReference type="InterPro" id="IPR004437">
    <property type="entry name" value="ParB/RepB/Spo0J"/>
</dbReference>
<comment type="caution">
    <text evidence="3">The sequence shown here is derived from an EMBL/GenBank/DDBJ whole genome shotgun (WGS) entry which is preliminary data.</text>
</comment>
<accession>A0ABU7UB54</accession>
<sequence>MMNNHPEEILLIKTSLIKIINPRSRNKFKHSEIIESIDKSGLRKPITVRRINDKNYEYALVCGQGRLEAVINLNEEMIPAFIIDIDDETAYLMSLIENMARVNPRAGEQFNRIKEMKAEGLTDKEISKVTGFSYGWISSITMLINKAENKLLAAVESGKIPISLAVEIAKTDHQGAQELFVQAFEKGEIKHKDIIKIRAILDARNEGLKGFIGSSFGYGKKKRELTTEDLTKLYQENIESHKKIKKKALFVEENIILAQQIIHEIMNDGGFLKLVKEEGMLDHVNLIINSKHEEL</sequence>
<dbReference type="RefSeq" id="WP_230204027.1">
    <property type="nucleotide sequence ID" value="NZ_JAZKLB010000001.1"/>
</dbReference>
<dbReference type="Pfam" id="PF02195">
    <property type="entry name" value="ParB_N"/>
    <property type="match status" value="1"/>
</dbReference>
<dbReference type="InterPro" id="IPR011111">
    <property type="entry name" value="Plasmid_RepB"/>
</dbReference>
<dbReference type="Gene3D" id="3.90.1530.30">
    <property type="match status" value="1"/>
</dbReference>
<comment type="similarity">
    <text evidence="1">Belongs to the ParB family.</text>
</comment>
<keyword evidence="4" id="KW-1185">Reference proteome</keyword>
<feature type="domain" description="ParB-like N-terminal" evidence="2">
    <location>
        <begin position="10"/>
        <end position="99"/>
    </location>
</feature>
<dbReference type="NCBIfam" id="TIGR00180">
    <property type="entry name" value="parB_part"/>
    <property type="match status" value="1"/>
</dbReference>
<evidence type="ECO:0000313" key="4">
    <source>
        <dbReference type="Proteomes" id="UP001335910"/>
    </source>
</evidence>
<proteinExistence type="inferred from homology"/>
<dbReference type="SMART" id="SM00470">
    <property type="entry name" value="ParB"/>
    <property type="match status" value="1"/>
</dbReference>
<dbReference type="InterPro" id="IPR003115">
    <property type="entry name" value="ParB_N"/>
</dbReference>
<dbReference type="SUPFAM" id="SSF110849">
    <property type="entry name" value="ParB/Sulfiredoxin"/>
    <property type="match status" value="1"/>
</dbReference>
<evidence type="ECO:0000256" key="1">
    <source>
        <dbReference type="ARBA" id="ARBA00006295"/>
    </source>
</evidence>
<reference evidence="3 4" key="1">
    <citation type="submission" date="2023-10" db="EMBL/GenBank/DDBJ databases">
        <title>Wastewater isolates of ESBL- and carbapenemase-producing Gram-negative bacteria from New Zealand.</title>
        <authorList>
            <person name="Straub C."/>
            <person name="Weaver L."/>
            <person name="Cornelius A."/>
            <person name="Mcgill E."/>
            <person name="Dyet K."/>
            <person name="White L."/>
            <person name="Pattis I."/>
        </authorList>
    </citation>
    <scope>NUCLEOTIDE SEQUENCE [LARGE SCALE GENOMIC DNA]</scope>
    <source>
        <strain evidence="3 4">ESBL35</strain>
    </source>
</reference>
<dbReference type="PANTHER" id="PTHR33375">
    <property type="entry name" value="CHROMOSOME-PARTITIONING PROTEIN PARB-RELATED"/>
    <property type="match status" value="1"/>
</dbReference>
<evidence type="ECO:0000259" key="2">
    <source>
        <dbReference type="SMART" id="SM00470"/>
    </source>
</evidence>
<evidence type="ECO:0000313" key="3">
    <source>
        <dbReference type="EMBL" id="MEE9684174.1"/>
    </source>
</evidence>
<name>A0ABU7UB54_LELAM</name>